<comment type="function">
    <text evidence="2">Enables the recognition and targeting of unfolded and aggregated proteins to the ClpC protease or to other proteins involved in proteolysis.</text>
</comment>
<dbReference type="EMBL" id="FOQE01000015">
    <property type="protein sequence ID" value="SFH70926.1"/>
    <property type="molecule type" value="Genomic_DNA"/>
</dbReference>
<dbReference type="AlphaFoldDB" id="A0A1I3C9C3"/>
<comment type="domain">
    <text evidence="2">The N-terminal domain probably binds unfolded/aggregated proteins; the C-terminal domain interacts with ClpC.</text>
</comment>
<keyword evidence="4" id="KW-1185">Reference proteome</keyword>
<evidence type="ECO:0000256" key="1">
    <source>
        <dbReference type="ARBA" id="ARBA00005397"/>
    </source>
</evidence>
<accession>A0A1I3C9C3</accession>
<gene>
    <name evidence="2" type="primary">mecA</name>
    <name evidence="3" type="ORF">SAMN04489868_11514</name>
</gene>
<dbReference type="Pfam" id="PF05389">
    <property type="entry name" value="MecA"/>
    <property type="match status" value="1"/>
</dbReference>
<dbReference type="Gene3D" id="3.30.70.1950">
    <property type="match status" value="1"/>
</dbReference>
<evidence type="ECO:0000313" key="3">
    <source>
        <dbReference type="EMBL" id="SFH70926.1"/>
    </source>
</evidence>
<dbReference type="PANTHER" id="PTHR39161:SF1">
    <property type="entry name" value="ADAPTER PROTEIN MECA 1"/>
    <property type="match status" value="1"/>
</dbReference>
<comment type="similarity">
    <text evidence="1 2">Belongs to the MecA family.</text>
</comment>
<proteinExistence type="inferred from homology"/>
<reference evidence="3 4" key="1">
    <citation type="submission" date="2016-10" db="EMBL/GenBank/DDBJ databases">
        <authorList>
            <person name="de Groot N.N."/>
        </authorList>
    </citation>
    <scope>NUCLEOTIDE SEQUENCE [LARGE SCALE GENOMIC DNA]</scope>
    <source>
        <strain evidence="3 4">DSM 27630</strain>
    </source>
</reference>
<comment type="subunit">
    <text evidence="2">Homodimer.</text>
</comment>
<organism evidence="3 4">
    <name type="scientific">Pisciglobus halotolerans</name>
    <dbReference type="NCBI Taxonomy" id="745365"/>
    <lineage>
        <taxon>Bacteria</taxon>
        <taxon>Bacillati</taxon>
        <taxon>Bacillota</taxon>
        <taxon>Bacilli</taxon>
        <taxon>Lactobacillales</taxon>
        <taxon>Carnobacteriaceae</taxon>
    </lineage>
</organism>
<dbReference type="GO" id="GO:0030674">
    <property type="term" value="F:protein-macromolecule adaptor activity"/>
    <property type="evidence" value="ECO:0007669"/>
    <property type="project" value="UniProtKB-UniRule"/>
</dbReference>
<name>A0A1I3C9C3_9LACT</name>
<dbReference type="OrthoDB" id="2360201at2"/>
<dbReference type="InterPro" id="IPR038471">
    <property type="entry name" value="MecA_C_sf"/>
</dbReference>
<protein>
    <recommendedName>
        <fullName evidence="2">Adapter protein MecA</fullName>
    </recommendedName>
</protein>
<dbReference type="PANTHER" id="PTHR39161">
    <property type="entry name" value="ADAPTER PROTEIN MECA"/>
    <property type="match status" value="1"/>
</dbReference>
<evidence type="ECO:0000313" key="4">
    <source>
        <dbReference type="Proteomes" id="UP000198668"/>
    </source>
</evidence>
<dbReference type="InterPro" id="IPR008681">
    <property type="entry name" value="Neg-reg_MecA"/>
</dbReference>
<sequence>MEMERINEDTIRVVIDNEDLEERGITFLDLLGNRNQIENFFYSILEEVDVDDNFHESDAITFQVLPKGNGLELFISKDGPLNEQLDFSSTSEDFDSEHLSQYIRKQLTENQDDEIDSYLNDPQKEVKEKVYELAQFEDMIGLSKRLHLENAISNLYYYRDHYYIQLVFFMDEMIEGNTEKEEAIALEFAHHTTVTGSVLEEHGKQLMEKSALELTRYYFKS</sequence>
<dbReference type="RefSeq" id="WP_047392576.1">
    <property type="nucleotide sequence ID" value="NZ_FOQE01000015.1"/>
</dbReference>
<dbReference type="PIRSF" id="PIRSF029008">
    <property type="entry name" value="MecA"/>
    <property type="match status" value="1"/>
</dbReference>
<dbReference type="Proteomes" id="UP000198668">
    <property type="component" value="Unassembled WGS sequence"/>
</dbReference>
<dbReference type="HAMAP" id="MF_01124">
    <property type="entry name" value="MecA"/>
    <property type="match status" value="1"/>
</dbReference>
<evidence type="ECO:0000256" key="2">
    <source>
        <dbReference type="HAMAP-Rule" id="MF_01124"/>
    </source>
</evidence>